<keyword evidence="2" id="KW-0812">Transmembrane</keyword>
<keyword evidence="2" id="KW-0472">Membrane</keyword>
<keyword evidence="4" id="KW-1185">Reference proteome</keyword>
<name>A0ABT4AD30_9BACT</name>
<dbReference type="RefSeq" id="WP_267538289.1">
    <property type="nucleotide sequence ID" value="NZ_JAPNKA010000001.1"/>
</dbReference>
<sequence>MTLEDVRNIGFGHLVGFLAGAILYSFLHGWNGALFEPFGEEAGMTFAVLFAGLGGWVQGKLFKSSSSKMERFKSALVELREDWERGLAQDEAERRYSALLRRHGMTDVDADAALGGTQLEKLQFEIERMDLENERLWLENLRRRRKMKLPMGEVAPGLVTRPARSGALAQNPQGKTSPSKFGHLVEHVWAMLH</sequence>
<gene>
    <name evidence="3" type="ORF">OV287_34470</name>
</gene>
<evidence type="ECO:0000313" key="3">
    <source>
        <dbReference type="EMBL" id="MCY1079577.1"/>
    </source>
</evidence>
<keyword evidence="2" id="KW-1133">Transmembrane helix</keyword>
<organism evidence="3 4">
    <name type="scientific">Archangium lansingense</name>
    <dbReference type="NCBI Taxonomy" id="2995310"/>
    <lineage>
        <taxon>Bacteria</taxon>
        <taxon>Pseudomonadati</taxon>
        <taxon>Myxococcota</taxon>
        <taxon>Myxococcia</taxon>
        <taxon>Myxococcales</taxon>
        <taxon>Cystobacterineae</taxon>
        <taxon>Archangiaceae</taxon>
        <taxon>Archangium</taxon>
    </lineage>
</organism>
<dbReference type="Proteomes" id="UP001207654">
    <property type="component" value="Unassembled WGS sequence"/>
</dbReference>
<evidence type="ECO:0008006" key="5">
    <source>
        <dbReference type="Google" id="ProtNLM"/>
    </source>
</evidence>
<feature type="compositionally biased region" description="Polar residues" evidence="1">
    <location>
        <begin position="168"/>
        <end position="179"/>
    </location>
</feature>
<feature type="region of interest" description="Disordered" evidence="1">
    <location>
        <begin position="161"/>
        <end position="180"/>
    </location>
</feature>
<reference evidence="3 4" key="1">
    <citation type="submission" date="2022-11" db="EMBL/GenBank/DDBJ databases">
        <title>Minimal conservation of predation-associated metabolite biosynthetic gene clusters underscores biosynthetic potential of Myxococcota including descriptions for ten novel species: Archangium lansinium sp. nov., Myxococcus landrumus sp. nov., Nannocystis bai.</title>
        <authorList>
            <person name="Ahearne A."/>
            <person name="Stevens C."/>
            <person name="Phillips K."/>
        </authorList>
    </citation>
    <scope>NUCLEOTIDE SEQUENCE [LARGE SCALE GENOMIC DNA]</scope>
    <source>
        <strain evidence="3 4">MIWBW</strain>
    </source>
</reference>
<accession>A0ABT4AD30</accession>
<evidence type="ECO:0000313" key="4">
    <source>
        <dbReference type="Proteomes" id="UP001207654"/>
    </source>
</evidence>
<feature type="transmembrane region" description="Helical" evidence="2">
    <location>
        <begin position="42"/>
        <end position="62"/>
    </location>
</feature>
<evidence type="ECO:0000256" key="1">
    <source>
        <dbReference type="SAM" id="MobiDB-lite"/>
    </source>
</evidence>
<protein>
    <recommendedName>
        <fullName evidence="5">SMODS and SLOG-associating 2TM effector domain-containing protein</fullName>
    </recommendedName>
</protein>
<feature type="transmembrane region" description="Helical" evidence="2">
    <location>
        <begin position="12"/>
        <end position="30"/>
    </location>
</feature>
<evidence type="ECO:0000256" key="2">
    <source>
        <dbReference type="SAM" id="Phobius"/>
    </source>
</evidence>
<comment type="caution">
    <text evidence="3">The sequence shown here is derived from an EMBL/GenBank/DDBJ whole genome shotgun (WGS) entry which is preliminary data.</text>
</comment>
<dbReference type="EMBL" id="JAPNKA010000001">
    <property type="protein sequence ID" value="MCY1079577.1"/>
    <property type="molecule type" value="Genomic_DNA"/>
</dbReference>
<proteinExistence type="predicted"/>